<dbReference type="SUPFAM" id="SSF53448">
    <property type="entry name" value="Nucleotide-diphospho-sugar transferases"/>
    <property type="match status" value="1"/>
</dbReference>
<keyword evidence="2" id="KW-1185">Reference proteome</keyword>
<name>A0ABU1AMB0_9BACT</name>
<dbReference type="EMBL" id="JARXIC010000038">
    <property type="protein sequence ID" value="MDQ8195926.1"/>
    <property type="molecule type" value="Genomic_DNA"/>
</dbReference>
<comment type="caution">
    <text evidence="1">The sequence shown here is derived from an EMBL/GenBank/DDBJ whole genome shotgun (WGS) entry which is preliminary data.</text>
</comment>
<sequence length="300" mass="34835">MNTPVLLIHFNRPDITQAALKALAPLAPSRIWVLCDAARPHKDGEASKVAEVRALLDAIPWPCEVRRLYREENLGCFRNLSDGITWFLKDCGGEGIILEDDCIADPSFFDYCAELLERYRDDPTVYAIAGHNRSPIPLSQTSDYTFSNYFECWGWATWERAWADFDPDMHAWTDPKSWKAICQRVFPGIRQRLYWEMMFRKVRNGQRDSWAYRYFLSIWGKQGKTIIPSLNLTENIGFREDGTHATSSKVVCVPANAVSFPLAHPESTTISLETDRWFEDNFHSKSFVKRMQWFFSKLRK</sequence>
<dbReference type="Proteomes" id="UP001243717">
    <property type="component" value="Unassembled WGS sequence"/>
</dbReference>
<gene>
    <name evidence="1" type="ORF">QEH59_15940</name>
</gene>
<reference evidence="1 2" key="1">
    <citation type="submission" date="2023-04" db="EMBL/GenBank/DDBJ databases">
        <title>A novel bacteria isolated from coastal sediment.</title>
        <authorList>
            <person name="Liu X.-J."/>
            <person name="Du Z.-J."/>
        </authorList>
    </citation>
    <scope>NUCLEOTIDE SEQUENCE [LARGE SCALE GENOMIC DNA]</scope>
    <source>
        <strain evidence="1 2">SDUM461004</strain>
    </source>
</reference>
<evidence type="ECO:0008006" key="3">
    <source>
        <dbReference type="Google" id="ProtNLM"/>
    </source>
</evidence>
<dbReference type="Gene3D" id="3.90.550.10">
    <property type="entry name" value="Spore Coat Polysaccharide Biosynthesis Protein SpsA, Chain A"/>
    <property type="match status" value="1"/>
</dbReference>
<dbReference type="InterPro" id="IPR029044">
    <property type="entry name" value="Nucleotide-diphossugar_trans"/>
</dbReference>
<proteinExistence type="predicted"/>
<accession>A0ABU1AMB0</accession>
<protein>
    <recommendedName>
        <fullName evidence="3">Hemolytic protein HlpA-like protein</fullName>
    </recommendedName>
</protein>
<dbReference type="RefSeq" id="WP_308986371.1">
    <property type="nucleotide sequence ID" value="NZ_JARXIC010000038.1"/>
</dbReference>
<evidence type="ECO:0000313" key="2">
    <source>
        <dbReference type="Proteomes" id="UP001243717"/>
    </source>
</evidence>
<organism evidence="1 2">
    <name type="scientific">Thalassobacterium sedimentorum</name>
    <dbReference type="NCBI Taxonomy" id="3041258"/>
    <lineage>
        <taxon>Bacteria</taxon>
        <taxon>Pseudomonadati</taxon>
        <taxon>Verrucomicrobiota</taxon>
        <taxon>Opitutia</taxon>
        <taxon>Puniceicoccales</taxon>
        <taxon>Coraliomargaritaceae</taxon>
        <taxon>Thalassobacterium</taxon>
    </lineage>
</organism>
<evidence type="ECO:0000313" key="1">
    <source>
        <dbReference type="EMBL" id="MDQ8195926.1"/>
    </source>
</evidence>